<dbReference type="InterPro" id="IPR050901">
    <property type="entry name" value="BP-dep_ABC_trans_perm"/>
</dbReference>
<protein>
    <submittedName>
        <fullName evidence="9">Carbohydrate ABC transporter permease</fullName>
    </submittedName>
</protein>
<dbReference type="Pfam" id="PF00528">
    <property type="entry name" value="BPD_transp_1"/>
    <property type="match status" value="1"/>
</dbReference>
<keyword evidence="6 7" id="KW-0472">Membrane</keyword>
<dbReference type="Gene3D" id="1.10.3720.10">
    <property type="entry name" value="MetI-like"/>
    <property type="match status" value="1"/>
</dbReference>
<organism evidence="9 10">
    <name type="scientific">Jiangella aurantiaca</name>
    <dbReference type="NCBI Taxonomy" id="2530373"/>
    <lineage>
        <taxon>Bacteria</taxon>
        <taxon>Bacillati</taxon>
        <taxon>Actinomycetota</taxon>
        <taxon>Actinomycetes</taxon>
        <taxon>Jiangellales</taxon>
        <taxon>Jiangellaceae</taxon>
        <taxon>Jiangella</taxon>
    </lineage>
</organism>
<name>A0A4R5A3X3_9ACTN</name>
<dbReference type="GO" id="GO:0055085">
    <property type="term" value="P:transmembrane transport"/>
    <property type="evidence" value="ECO:0007669"/>
    <property type="project" value="InterPro"/>
</dbReference>
<feature type="transmembrane region" description="Helical" evidence="7">
    <location>
        <begin position="47"/>
        <end position="69"/>
    </location>
</feature>
<dbReference type="CDD" id="cd06261">
    <property type="entry name" value="TM_PBP2"/>
    <property type="match status" value="1"/>
</dbReference>
<evidence type="ECO:0000256" key="7">
    <source>
        <dbReference type="RuleBase" id="RU363032"/>
    </source>
</evidence>
<dbReference type="PANTHER" id="PTHR32243">
    <property type="entry name" value="MALTOSE TRANSPORT SYSTEM PERMEASE-RELATED"/>
    <property type="match status" value="1"/>
</dbReference>
<dbReference type="GO" id="GO:0005886">
    <property type="term" value="C:plasma membrane"/>
    <property type="evidence" value="ECO:0007669"/>
    <property type="project" value="UniProtKB-SubCell"/>
</dbReference>
<gene>
    <name evidence="9" type="ORF">E1262_24945</name>
</gene>
<comment type="similarity">
    <text evidence="7">Belongs to the binding-protein-dependent transport system permease family.</text>
</comment>
<dbReference type="InterPro" id="IPR035906">
    <property type="entry name" value="MetI-like_sf"/>
</dbReference>
<keyword evidence="4 7" id="KW-0812">Transmembrane</keyword>
<evidence type="ECO:0000313" key="10">
    <source>
        <dbReference type="Proteomes" id="UP000295217"/>
    </source>
</evidence>
<evidence type="ECO:0000259" key="8">
    <source>
        <dbReference type="PROSITE" id="PS50928"/>
    </source>
</evidence>
<keyword evidence="2 7" id="KW-0813">Transport</keyword>
<dbReference type="OrthoDB" id="3569827at2"/>
<keyword evidence="5 7" id="KW-1133">Transmembrane helix</keyword>
<evidence type="ECO:0000256" key="3">
    <source>
        <dbReference type="ARBA" id="ARBA00022475"/>
    </source>
</evidence>
<evidence type="ECO:0000256" key="5">
    <source>
        <dbReference type="ARBA" id="ARBA00022989"/>
    </source>
</evidence>
<feature type="domain" description="ABC transmembrane type-1" evidence="8">
    <location>
        <begin position="43"/>
        <end position="234"/>
    </location>
</feature>
<evidence type="ECO:0000256" key="1">
    <source>
        <dbReference type="ARBA" id="ARBA00004651"/>
    </source>
</evidence>
<feature type="transmembrane region" description="Helical" evidence="7">
    <location>
        <begin position="108"/>
        <end position="130"/>
    </location>
</feature>
<dbReference type="EMBL" id="SMLB01000050">
    <property type="protein sequence ID" value="TDD65576.1"/>
    <property type="molecule type" value="Genomic_DNA"/>
</dbReference>
<feature type="transmembrane region" description="Helical" evidence="7">
    <location>
        <begin position="81"/>
        <end position="102"/>
    </location>
</feature>
<feature type="transmembrane region" description="Helical" evidence="7">
    <location>
        <begin position="168"/>
        <end position="190"/>
    </location>
</feature>
<reference evidence="9 10" key="1">
    <citation type="submission" date="2019-02" db="EMBL/GenBank/DDBJ databases">
        <title>Draft genome sequences of novel Actinobacteria.</title>
        <authorList>
            <person name="Sahin N."/>
            <person name="Ay H."/>
            <person name="Saygin H."/>
        </authorList>
    </citation>
    <scope>NUCLEOTIDE SEQUENCE [LARGE SCALE GENOMIC DNA]</scope>
    <source>
        <strain evidence="9 10">8K307</strain>
    </source>
</reference>
<feature type="transmembrane region" description="Helical" evidence="7">
    <location>
        <begin position="216"/>
        <end position="239"/>
    </location>
</feature>
<comment type="caution">
    <text evidence="9">The sequence shown here is derived from an EMBL/GenBank/DDBJ whole genome shotgun (WGS) entry which is preliminary data.</text>
</comment>
<keyword evidence="3" id="KW-1003">Cell membrane</keyword>
<sequence length="249" mass="26582">MVATSLKPRAEVFASPPAIVPYPPDFGSYQDEVIGNPILLRAFLNSAIIASGATLVTLVIAVPATYALARLRLRFAGSARFVTILAQMLPAIVVATPLFVLFSRVGLVNSYLGIILAVATITIPFALVILRPFFLAIPTELDDAASVDGCNVFQTFLHVGLPLVRPGLATVAAFTFLLAWGEFVFALVLLQQQSLQPLTVLLNTLIGQYGTRWDHLMAVATVIGLPIVIVFIALQRLIVGGLTAGAMKD</sequence>
<evidence type="ECO:0000313" key="9">
    <source>
        <dbReference type="EMBL" id="TDD65576.1"/>
    </source>
</evidence>
<evidence type="ECO:0000256" key="2">
    <source>
        <dbReference type="ARBA" id="ARBA00022448"/>
    </source>
</evidence>
<evidence type="ECO:0000256" key="6">
    <source>
        <dbReference type="ARBA" id="ARBA00023136"/>
    </source>
</evidence>
<accession>A0A4R5A3X3</accession>
<dbReference type="Proteomes" id="UP000295217">
    <property type="component" value="Unassembled WGS sequence"/>
</dbReference>
<proteinExistence type="inferred from homology"/>
<keyword evidence="10" id="KW-1185">Reference proteome</keyword>
<dbReference type="InterPro" id="IPR000515">
    <property type="entry name" value="MetI-like"/>
</dbReference>
<dbReference type="PANTHER" id="PTHR32243:SF18">
    <property type="entry name" value="INNER MEMBRANE ABC TRANSPORTER PERMEASE PROTEIN YCJP"/>
    <property type="match status" value="1"/>
</dbReference>
<dbReference type="SUPFAM" id="SSF161098">
    <property type="entry name" value="MetI-like"/>
    <property type="match status" value="1"/>
</dbReference>
<dbReference type="PROSITE" id="PS50928">
    <property type="entry name" value="ABC_TM1"/>
    <property type="match status" value="1"/>
</dbReference>
<dbReference type="AlphaFoldDB" id="A0A4R5A3X3"/>
<evidence type="ECO:0000256" key="4">
    <source>
        <dbReference type="ARBA" id="ARBA00022692"/>
    </source>
</evidence>
<comment type="subcellular location">
    <subcellularLocation>
        <location evidence="1 7">Cell membrane</location>
        <topology evidence="1 7">Multi-pass membrane protein</topology>
    </subcellularLocation>
</comment>